<name>A0AAV5HJJ2_9ROSI</name>
<comment type="caution">
    <text evidence="1">The sequence shown here is derived from an EMBL/GenBank/DDBJ whole genome shotgun (WGS) entry which is preliminary data.</text>
</comment>
<accession>A0AAV5HJJ2</accession>
<protein>
    <submittedName>
        <fullName evidence="1">Uncharacterized protein</fullName>
    </submittedName>
</protein>
<reference evidence="1 2" key="1">
    <citation type="journal article" date="2021" name="Commun. Biol.">
        <title>The genome of Shorea leprosula (Dipterocarpaceae) highlights the ecological relevance of drought in aseasonal tropical rainforests.</title>
        <authorList>
            <person name="Ng K.K.S."/>
            <person name="Kobayashi M.J."/>
            <person name="Fawcett J.A."/>
            <person name="Hatakeyama M."/>
            <person name="Paape T."/>
            <person name="Ng C.H."/>
            <person name="Ang C.C."/>
            <person name="Tnah L.H."/>
            <person name="Lee C.T."/>
            <person name="Nishiyama T."/>
            <person name="Sese J."/>
            <person name="O'Brien M.J."/>
            <person name="Copetti D."/>
            <person name="Mohd Noor M.I."/>
            <person name="Ong R.C."/>
            <person name="Putra M."/>
            <person name="Sireger I.Z."/>
            <person name="Indrioko S."/>
            <person name="Kosugi Y."/>
            <person name="Izuno A."/>
            <person name="Isagi Y."/>
            <person name="Lee S.L."/>
            <person name="Shimizu K.K."/>
        </authorList>
    </citation>
    <scope>NUCLEOTIDE SEQUENCE [LARGE SCALE GENOMIC DNA]</scope>
    <source>
        <strain evidence="1">214</strain>
    </source>
</reference>
<dbReference type="AlphaFoldDB" id="A0AAV5HJJ2"/>
<dbReference type="Proteomes" id="UP001054252">
    <property type="component" value="Unassembled WGS sequence"/>
</dbReference>
<gene>
    <name evidence="1" type="ORF">SLEP1_g3163</name>
</gene>
<organism evidence="1 2">
    <name type="scientific">Rubroshorea leprosula</name>
    <dbReference type="NCBI Taxonomy" id="152421"/>
    <lineage>
        <taxon>Eukaryota</taxon>
        <taxon>Viridiplantae</taxon>
        <taxon>Streptophyta</taxon>
        <taxon>Embryophyta</taxon>
        <taxon>Tracheophyta</taxon>
        <taxon>Spermatophyta</taxon>
        <taxon>Magnoliopsida</taxon>
        <taxon>eudicotyledons</taxon>
        <taxon>Gunneridae</taxon>
        <taxon>Pentapetalae</taxon>
        <taxon>rosids</taxon>
        <taxon>malvids</taxon>
        <taxon>Malvales</taxon>
        <taxon>Dipterocarpaceae</taxon>
        <taxon>Rubroshorea</taxon>
    </lineage>
</organism>
<evidence type="ECO:0000313" key="2">
    <source>
        <dbReference type="Proteomes" id="UP001054252"/>
    </source>
</evidence>
<sequence length="67" mass="7140">MRLFVAENRKAAGSALFPPPLPPTAAGFLPKVCVKLPCHFSRRHFLVPQAPTLLVGGFLDQDARGGG</sequence>
<dbReference type="EMBL" id="BPVZ01000003">
    <property type="protein sequence ID" value="GKU88958.1"/>
    <property type="molecule type" value="Genomic_DNA"/>
</dbReference>
<proteinExistence type="predicted"/>
<keyword evidence="2" id="KW-1185">Reference proteome</keyword>
<evidence type="ECO:0000313" key="1">
    <source>
        <dbReference type="EMBL" id="GKU88958.1"/>
    </source>
</evidence>